<dbReference type="InterPro" id="IPR025714">
    <property type="entry name" value="Methyltranfer_dom"/>
</dbReference>
<sequence>MIPILTLCSYPKLLGGNYLPHVGDYLRTHSPLGKDMRVLDLGCGTGSWCLEMAREFSEAEFIGIDLVPIQPDTLPDNCSFAMDDITKGLPYPDATFDLVTGRLLVMGLRDYPSLLLDIARVIKPGGMYVATEPDINLILPDGRSTGGLKGWVGWEQGLQKAMLTRGTDPHLAPKLPEYFRNAGIFNDVDYLAFDWPLTPWSQDPKQRSVGSVMMRDIRQFPDTSRLLIIDAAGISPVEYDRIKIRFLQEIELDYKIVWKLWSVWGIKSG</sequence>
<protein>
    <recommendedName>
        <fullName evidence="1">Methyltransferase domain-containing protein</fullName>
    </recommendedName>
</protein>
<dbReference type="OrthoDB" id="2013972at2759"/>
<dbReference type="InterPro" id="IPR029063">
    <property type="entry name" value="SAM-dependent_MTases_sf"/>
</dbReference>
<organism evidence="2 3">
    <name type="scientific">Kwoniella mangroviensis CBS 10435</name>
    <dbReference type="NCBI Taxonomy" id="1331196"/>
    <lineage>
        <taxon>Eukaryota</taxon>
        <taxon>Fungi</taxon>
        <taxon>Dikarya</taxon>
        <taxon>Basidiomycota</taxon>
        <taxon>Agaricomycotina</taxon>
        <taxon>Tremellomycetes</taxon>
        <taxon>Tremellales</taxon>
        <taxon>Cryptococcaceae</taxon>
        <taxon>Kwoniella</taxon>
    </lineage>
</organism>
<evidence type="ECO:0000313" key="2">
    <source>
        <dbReference type="EMBL" id="OCF60343.1"/>
    </source>
</evidence>
<evidence type="ECO:0000313" key="3">
    <source>
        <dbReference type="Proteomes" id="UP000092583"/>
    </source>
</evidence>
<dbReference type="GO" id="GO:0008168">
    <property type="term" value="F:methyltransferase activity"/>
    <property type="evidence" value="ECO:0007669"/>
    <property type="project" value="TreeGrafter"/>
</dbReference>
<dbReference type="SUPFAM" id="SSF53335">
    <property type="entry name" value="S-adenosyl-L-methionine-dependent methyltransferases"/>
    <property type="match status" value="1"/>
</dbReference>
<dbReference type="STRING" id="1331196.A0A1B9IXT7"/>
<proteinExistence type="predicted"/>
<dbReference type="PANTHER" id="PTHR43591:SF24">
    <property type="entry name" value="2-METHOXY-6-POLYPRENYL-1,4-BENZOQUINOL METHYLASE, MITOCHONDRIAL"/>
    <property type="match status" value="1"/>
</dbReference>
<gene>
    <name evidence="2" type="ORF">L486_03025</name>
</gene>
<reference evidence="2 3" key="1">
    <citation type="submission" date="2013-07" db="EMBL/GenBank/DDBJ databases">
        <title>The Genome Sequence of Kwoniella mangroviensis CBS10435.</title>
        <authorList>
            <consortium name="The Broad Institute Genome Sequencing Platform"/>
            <person name="Cuomo C."/>
            <person name="Litvintseva A."/>
            <person name="Chen Y."/>
            <person name="Heitman J."/>
            <person name="Sun S."/>
            <person name="Springer D."/>
            <person name="Dromer F."/>
            <person name="Young S.K."/>
            <person name="Zeng Q."/>
            <person name="Gargeya S."/>
            <person name="Fitzgerald M."/>
            <person name="Abouelleil A."/>
            <person name="Alvarado L."/>
            <person name="Berlin A.M."/>
            <person name="Chapman S.B."/>
            <person name="Dewar J."/>
            <person name="Goldberg J."/>
            <person name="Griggs A."/>
            <person name="Gujja S."/>
            <person name="Hansen M."/>
            <person name="Howarth C."/>
            <person name="Imamovic A."/>
            <person name="Larimer J."/>
            <person name="McCowan C."/>
            <person name="Murphy C."/>
            <person name="Pearson M."/>
            <person name="Priest M."/>
            <person name="Roberts A."/>
            <person name="Saif S."/>
            <person name="Shea T."/>
            <person name="Sykes S."/>
            <person name="Wortman J."/>
            <person name="Nusbaum C."/>
            <person name="Birren B."/>
        </authorList>
    </citation>
    <scope>NUCLEOTIDE SEQUENCE [LARGE SCALE GENOMIC DNA]</scope>
    <source>
        <strain evidence="2 3">CBS 10435</strain>
    </source>
</reference>
<dbReference type="Gene3D" id="3.40.50.150">
    <property type="entry name" value="Vaccinia Virus protein VP39"/>
    <property type="match status" value="1"/>
</dbReference>
<dbReference type="PANTHER" id="PTHR43591">
    <property type="entry name" value="METHYLTRANSFERASE"/>
    <property type="match status" value="1"/>
</dbReference>
<dbReference type="AlphaFoldDB" id="A0A1B9IXT7"/>
<dbReference type="CDD" id="cd02440">
    <property type="entry name" value="AdoMet_MTases"/>
    <property type="match status" value="1"/>
</dbReference>
<evidence type="ECO:0000259" key="1">
    <source>
        <dbReference type="Pfam" id="PF13847"/>
    </source>
</evidence>
<dbReference type="Pfam" id="PF13847">
    <property type="entry name" value="Methyltransf_31"/>
    <property type="match status" value="1"/>
</dbReference>
<dbReference type="EMBL" id="KI669460">
    <property type="protein sequence ID" value="OCF60343.1"/>
    <property type="molecule type" value="Genomic_DNA"/>
</dbReference>
<accession>A0A1B9IXT7</accession>
<keyword evidence="3" id="KW-1185">Reference proteome</keyword>
<reference evidence="3" key="2">
    <citation type="submission" date="2013-12" db="EMBL/GenBank/DDBJ databases">
        <title>Evolution of pathogenesis and genome organization in the Tremellales.</title>
        <authorList>
            <person name="Cuomo C."/>
            <person name="Litvintseva A."/>
            <person name="Heitman J."/>
            <person name="Chen Y."/>
            <person name="Sun S."/>
            <person name="Springer D."/>
            <person name="Dromer F."/>
            <person name="Young S."/>
            <person name="Zeng Q."/>
            <person name="Chapman S."/>
            <person name="Gujja S."/>
            <person name="Saif S."/>
            <person name="Birren B."/>
        </authorList>
    </citation>
    <scope>NUCLEOTIDE SEQUENCE [LARGE SCALE GENOMIC DNA]</scope>
    <source>
        <strain evidence="3">CBS 10435</strain>
    </source>
</reference>
<name>A0A1B9IXT7_9TREE</name>
<feature type="domain" description="Methyltransferase" evidence="1">
    <location>
        <begin position="34"/>
        <end position="134"/>
    </location>
</feature>
<dbReference type="Proteomes" id="UP000092583">
    <property type="component" value="Unassembled WGS sequence"/>
</dbReference>